<dbReference type="PROSITE" id="PS50935">
    <property type="entry name" value="SSB"/>
    <property type="match status" value="1"/>
</dbReference>
<name>A0A495IV97_9SPHI</name>
<dbReference type="Pfam" id="PF00436">
    <property type="entry name" value="SSB"/>
    <property type="match status" value="1"/>
</dbReference>
<dbReference type="InterPro" id="IPR012340">
    <property type="entry name" value="NA-bd_OB-fold"/>
</dbReference>
<proteinExistence type="predicted"/>
<dbReference type="SUPFAM" id="SSF50249">
    <property type="entry name" value="Nucleic acid-binding proteins"/>
    <property type="match status" value="1"/>
</dbReference>
<evidence type="ECO:0000256" key="1">
    <source>
        <dbReference type="ARBA" id="ARBA00023125"/>
    </source>
</evidence>
<dbReference type="AlphaFoldDB" id="A0A495IV97"/>
<evidence type="ECO:0000313" key="4">
    <source>
        <dbReference type="Proteomes" id="UP000268007"/>
    </source>
</evidence>
<sequence>MQQITGRITADATVKTLDGGKQVVNFSIVDNDTYKPKGSSEPVKVATFFNCSYWLNANVIKVLRKGAVVRLDGRLSARGYTTNTNDIGASLDFHTSYIKVLAYSGAKEDNANVAAPVAAGKESETDDLPF</sequence>
<evidence type="ECO:0000313" key="3">
    <source>
        <dbReference type="EMBL" id="RKR80675.1"/>
    </source>
</evidence>
<dbReference type="InterPro" id="IPR000424">
    <property type="entry name" value="Primosome_PriB/ssb"/>
</dbReference>
<evidence type="ECO:0000256" key="2">
    <source>
        <dbReference type="PROSITE-ProRule" id="PRU00252"/>
    </source>
</evidence>
<dbReference type="RefSeq" id="WP_121196491.1">
    <property type="nucleotide sequence ID" value="NZ_RBKU01000001.1"/>
</dbReference>
<comment type="caution">
    <text evidence="3">The sequence shown here is derived from an EMBL/GenBank/DDBJ whole genome shotgun (WGS) entry which is preliminary data.</text>
</comment>
<dbReference type="OrthoDB" id="1265936at2"/>
<protein>
    <submittedName>
        <fullName evidence="3">Single-strand DNA-binding protein</fullName>
    </submittedName>
</protein>
<organism evidence="3 4">
    <name type="scientific">Mucilaginibacter gracilis</name>
    <dbReference type="NCBI Taxonomy" id="423350"/>
    <lineage>
        <taxon>Bacteria</taxon>
        <taxon>Pseudomonadati</taxon>
        <taxon>Bacteroidota</taxon>
        <taxon>Sphingobacteriia</taxon>
        <taxon>Sphingobacteriales</taxon>
        <taxon>Sphingobacteriaceae</taxon>
        <taxon>Mucilaginibacter</taxon>
    </lineage>
</organism>
<reference evidence="3 4" key="1">
    <citation type="submission" date="2018-10" db="EMBL/GenBank/DDBJ databases">
        <title>Genomic Encyclopedia of Archaeal and Bacterial Type Strains, Phase II (KMG-II): from individual species to whole genera.</title>
        <authorList>
            <person name="Goeker M."/>
        </authorList>
    </citation>
    <scope>NUCLEOTIDE SEQUENCE [LARGE SCALE GENOMIC DNA]</scope>
    <source>
        <strain evidence="3 4">DSM 18602</strain>
    </source>
</reference>
<dbReference type="EMBL" id="RBKU01000001">
    <property type="protein sequence ID" value="RKR80675.1"/>
    <property type="molecule type" value="Genomic_DNA"/>
</dbReference>
<keyword evidence="1 2" id="KW-0238">DNA-binding</keyword>
<dbReference type="Proteomes" id="UP000268007">
    <property type="component" value="Unassembled WGS sequence"/>
</dbReference>
<dbReference type="GO" id="GO:0003697">
    <property type="term" value="F:single-stranded DNA binding"/>
    <property type="evidence" value="ECO:0007669"/>
    <property type="project" value="InterPro"/>
</dbReference>
<dbReference type="CDD" id="cd04496">
    <property type="entry name" value="SSB_OBF"/>
    <property type="match status" value="1"/>
</dbReference>
<gene>
    <name evidence="3" type="ORF">BDD43_0807</name>
</gene>
<accession>A0A495IV97</accession>
<keyword evidence="4" id="KW-1185">Reference proteome</keyword>
<dbReference type="Gene3D" id="2.40.50.140">
    <property type="entry name" value="Nucleic acid-binding proteins"/>
    <property type="match status" value="1"/>
</dbReference>